<dbReference type="Proteomes" id="UP001608902">
    <property type="component" value="Unassembled WGS sequence"/>
</dbReference>
<dbReference type="SUPFAM" id="SSF117281">
    <property type="entry name" value="Kelch motif"/>
    <property type="match status" value="1"/>
</dbReference>
<name>A0ABD6EA60_9BILA</name>
<accession>A0ABD6EA60</accession>
<gene>
    <name evidence="3" type="ORF">AB6A40_001015</name>
</gene>
<dbReference type="PANTHER" id="PTHR46228:SF2">
    <property type="entry name" value="KELCH REPEAT PROTEIN (AFU_ORTHOLOGUE AFUA_4G14350)"/>
    <property type="match status" value="1"/>
</dbReference>
<keyword evidence="2" id="KW-0677">Repeat</keyword>
<keyword evidence="4" id="KW-1185">Reference proteome</keyword>
<dbReference type="EMBL" id="JBGFUD010000340">
    <property type="protein sequence ID" value="MFH4974306.1"/>
    <property type="molecule type" value="Genomic_DNA"/>
</dbReference>
<keyword evidence="1" id="KW-0880">Kelch repeat</keyword>
<dbReference type="Gene3D" id="2.120.10.80">
    <property type="entry name" value="Kelch-type beta propeller"/>
    <property type="match status" value="2"/>
</dbReference>
<dbReference type="InterPro" id="IPR015915">
    <property type="entry name" value="Kelch-typ_b-propeller"/>
</dbReference>
<evidence type="ECO:0000313" key="3">
    <source>
        <dbReference type="EMBL" id="MFH4974306.1"/>
    </source>
</evidence>
<proteinExistence type="predicted"/>
<evidence type="ECO:0000256" key="1">
    <source>
        <dbReference type="ARBA" id="ARBA00022441"/>
    </source>
</evidence>
<sequence>MFAGPPRGAEVAWINNRGGVNYSVKNEEPDDYTSIAPVAGHTMIKYEGSLVVWGGYHMLEDGSCEYRSPTHIYIYPASLDLSPRKWIVFTANTGDVPPPTSGSCGILWTHFMLIFGGYVSFEVRGSLACHLSDVYMLNLISGQWNAVKCADDEFIPSPRDKAAGWVSRNICYFFGGYGPHPSRLARSERYLYDEAIAQYMLDESAEGGRFWNNQLVAFSPQNECKKWKLIRTSGTIPSPRAAAASVLLPSKNCALVFGGRSGSNRLNDLYLLDMETMIWTNVNVGIRPGCRSWCSMACLDESTVVIQGGLSNEDCVLSDWWRLKLYPEGCSKFGGDWHEIKCKDEQDHCRLWHTGAVVEGLYFLIGGSNIPLSEAMTLCKTSQLRLLTPSLLFSCYGAVTCNMLDVTWLPSSIQRHLKWRNYLESISDQNLEQVPEFLHLSLGDILRLSALR</sequence>
<organism evidence="3 4">
    <name type="scientific">Gnathostoma spinigerum</name>
    <dbReference type="NCBI Taxonomy" id="75299"/>
    <lineage>
        <taxon>Eukaryota</taxon>
        <taxon>Metazoa</taxon>
        <taxon>Ecdysozoa</taxon>
        <taxon>Nematoda</taxon>
        <taxon>Chromadorea</taxon>
        <taxon>Rhabditida</taxon>
        <taxon>Spirurina</taxon>
        <taxon>Gnathostomatomorpha</taxon>
        <taxon>Gnathostomatoidea</taxon>
        <taxon>Gnathostomatidae</taxon>
        <taxon>Gnathostoma</taxon>
    </lineage>
</organism>
<comment type="caution">
    <text evidence="3">The sequence shown here is derived from an EMBL/GenBank/DDBJ whole genome shotgun (WGS) entry which is preliminary data.</text>
</comment>
<protein>
    <submittedName>
        <fullName evidence="3">Uncharacterized protein</fullName>
    </submittedName>
</protein>
<dbReference type="PANTHER" id="PTHR46228">
    <property type="entry name" value="KELCH DOMAIN-CONTAINING PROTEIN"/>
    <property type="match status" value="1"/>
</dbReference>
<dbReference type="AlphaFoldDB" id="A0ABD6EA60"/>
<dbReference type="Pfam" id="PF24681">
    <property type="entry name" value="Kelch_KLHDC2_KLHL20_DRC7"/>
    <property type="match status" value="2"/>
</dbReference>
<reference evidence="3 4" key="1">
    <citation type="submission" date="2024-08" db="EMBL/GenBank/DDBJ databases">
        <title>Gnathostoma spinigerum genome.</title>
        <authorList>
            <person name="Gonzalez-Bertolin B."/>
            <person name="Monzon S."/>
            <person name="Zaballos A."/>
            <person name="Jimenez P."/>
            <person name="Dekumyoy P."/>
            <person name="Varona S."/>
            <person name="Cuesta I."/>
            <person name="Sumanam S."/>
            <person name="Adisakwattana P."/>
            <person name="Gasser R.B."/>
            <person name="Hernandez-Gonzalez A."/>
            <person name="Young N.D."/>
            <person name="Perteguer M.J."/>
        </authorList>
    </citation>
    <scope>NUCLEOTIDE SEQUENCE [LARGE SCALE GENOMIC DNA]</scope>
    <source>
        <strain evidence="3">AL3</strain>
        <tissue evidence="3">Liver</tissue>
    </source>
</reference>
<evidence type="ECO:0000256" key="2">
    <source>
        <dbReference type="ARBA" id="ARBA00022737"/>
    </source>
</evidence>
<evidence type="ECO:0000313" key="4">
    <source>
        <dbReference type="Proteomes" id="UP001608902"/>
    </source>
</evidence>